<sequence>MGLLKTALIGAAVYGAVKYLTKKDALGVSKFDEIKDQGTAIFVTYII</sequence>
<evidence type="ECO:0000313" key="1">
    <source>
        <dbReference type="EMBL" id="SMC87657.1"/>
    </source>
</evidence>
<name>A0A1W2CQX5_9SPHI</name>
<gene>
    <name evidence="1" type="ORF">SAMN04488524_3131</name>
</gene>
<proteinExistence type="predicted"/>
<dbReference type="EMBL" id="FWXT01000002">
    <property type="protein sequence ID" value="SMC87657.1"/>
    <property type="molecule type" value="Genomic_DNA"/>
</dbReference>
<keyword evidence="2" id="KW-1185">Reference proteome</keyword>
<accession>A0A1W2CQX5</accession>
<dbReference type="AlphaFoldDB" id="A0A1W2CQX5"/>
<organism evidence="1 2">
    <name type="scientific">Pedobacter africanus</name>
    <dbReference type="NCBI Taxonomy" id="151894"/>
    <lineage>
        <taxon>Bacteria</taxon>
        <taxon>Pseudomonadati</taxon>
        <taxon>Bacteroidota</taxon>
        <taxon>Sphingobacteriia</taxon>
        <taxon>Sphingobacteriales</taxon>
        <taxon>Sphingobacteriaceae</taxon>
        <taxon>Pedobacter</taxon>
    </lineage>
</organism>
<evidence type="ECO:0000313" key="2">
    <source>
        <dbReference type="Proteomes" id="UP000192756"/>
    </source>
</evidence>
<reference evidence="2" key="1">
    <citation type="submission" date="2017-04" db="EMBL/GenBank/DDBJ databases">
        <authorList>
            <person name="Varghese N."/>
            <person name="Submissions S."/>
        </authorList>
    </citation>
    <scope>NUCLEOTIDE SEQUENCE [LARGE SCALE GENOMIC DNA]</scope>
    <source>
        <strain evidence="2">DSM 12126</strain>
    </source>
</reference>
<protein>
    <submittedName>
        <fullName evidence="1">Uncharacterized protein</fullName>
    </submittedName>
</protein>
<dbReference type="Proteomes" id="UP000192756">
    <property type="component" value="Unassembled WGS sequence"/>
</dbReference>
<dbReference type="STRING" id="151894.SAMN04488524_3131"/>
<dbReference type="RefSeq" id="WP_200815673.1">
    <property type="nucleotide sequence ID" value="NZ_FWXT01000002.1"/>
</dbReference>